<keyword evidence="2" id="KW-1185">Reference proteome</keyword>
<dbReference type="EMBL" id="CP089983">
    <property type="protein sequence ID" value="WXB03709.1"/>
    <property type="molecule type" value="Genomic_DNA"/>
</dbReference>
<dbReference type="InterPro" id="IPR025859">
    <property type="entry name" value="AurF/CmlI"/>
</dbReference>
<reference evidence="1" key="1">
    <citation type="submission" date="2021-12" db="EMBL/GenBank/DDBJ databases">
        <title>Discovery of the Pendulisporaceae a myxobacterial family with distinct sporulation behavior and unique specialized metabolism.</title>
        <authorList>
            <person name="Garcia R."/>
            <person name="Popoff A."/>
            <person name="Bader C.D."/>
            <person name="Loehr J."/>
            <person name="Walesch S."/>
            <person name="Walt C."/>
            <person name="Boldt J."/>
            <person name="Bunk B."/>
            <person name="Haeckl F.J.F.P.J."/>
            <person name="Gunesch A.P."/>
            <person name="Birkelbach J."/>
            <person name="Nuebel U."/>
            <person name="Pietschmann T."/>
            <person name="Bach T."/>
            <person name="Mueller R."/>
        </authorList>
    </citation>
    <scope>NUCLEOTIDE SEQUENCE</scope>
    <source>
        <strain evidence="1">MSr11367</strain>
    </source>
</reference>
<dbReference type="InterPro" id="IPR012348">
    <property type="entry name" value="RNR-like"/>
</dbReference>
<name>A0ABZ2KYF7_9BACT</name>
<dbReference type="InterPro" id="IPR009078">
    <property type="entry name" value="Ferritin-like_SF"/>
</dbReference>
<dbReference type="SUPFAM" id="SSF47240">
    <property type="entry name" value="Ferritin-like"/>
    <property type="match status" value="1"/>
</dbReference>
<dbReference type="Gene3D" id="1.10.620.20">
    <property type="entry name" value="Ribonucleotide Reductase, subunit A"/>
    <property type="match status" value="1"/>
</dbReference>
<sequence>MSNVPNPTDSHGPTAYARIAQDSAKPAKEGPHGIEQIEVAFPMSYTWDYATSRLDLRVLYEKSKDLMWNGSKDLPWDTNVDPEGPYFPDTMSPLYGTHIWEKLERDKGIPNLRRHMASYMISNFLHGEQGALLATSQIVNCAPTSEAKFYAAAQVFDEARHVEVYDRYLREKYELVYPISPYLKQLLDTLLTDSRWDFKYLGMQILVEGVALGAFGFIHQMSNEPLIKQITHMIMQDESRHVAFGVLALKDTYKDMPPNELRDREDFVIQGSRLLRDRFLGQEVYERLGLPQKECEELSERSEAMQFFRKLLFTKIVPNVKRLGLLTPYVRRGFEELGVIEYESWDPSA</sequence>
<evidence type="ECO:0000313" key="1">
    <source>
        <dbReference type="EMBL" id="WXB03709.1"/>
    </source>
</evidence>
<organism evidence="1 2">
    <name type="scientific">Pendulispora rubella</name>
    <dbReference type="NCBI Taxonomy" id="2741070"/>
    <lineage>
        <taxon>Bacteria</taxon>
        <taxon>Pseudomonadati</taxon>
        <taxon>Myxococcota</taxon>
        <taxon>Myxococcia</taxon>
        <taxon>Myxococcales</taxon>
        <taxon>Sorangiineae</taxon>
        <taxon>Pendulisporaceae</taxon>
        <taxon>Pendulispora</taxon>
    </lineage>
</organism>
<proteinExistence type="predicted"/>
<accession>A0ABZ2KYF7</accession>
<dbReference type="RefSeq" id="WP_394833342.1">
    <property type="nucleotide sequence ID" value="NZ_CP089929.1"/>
</dbReference>
<protein>
    <submittedName>
        <fullName evidence="1">Ferritin-like domain-containing protein</fullName>
    </submittedName>
</protein>
<gene>
    <name evidence="1" type="ORF">LVJ94_43240</name>
</gene>
<evidence type="ECO:0000313" key="2">
    <source>
        <dbReference type="Proteomes" id="UP001374803"/>
    </source>
</evidence>
<dbReference type="Proteomes" id="UP001374803">
    <property type="component" value="Chromosome"/>
</dbReference>
<dbReference type="CDD" id="cd00657">
    <property type="entry name" value="Ferritin_like"/>
    <property type="match status" value="1"/>
</dbReference>
<dbReference type="Pfam" id="PF11583">
    <property type="entry name" value="AurF"/>
    <property type="match status" value="1"/>
</dbReference>